<protein>
    <submittedName>
        <fullName evidence="2">Nucleotidyltransferase domain-containing protein</fullName>
    </submittedName>
</protein>
<keyword evidence="3" id="KW-1185">Reference proteome</keyword>
<dbReference type="Pfam" id="PF01909">
    <property type="entry name" value="NTP_transf_2"/>
    <property type="match status" value="1"/>
</dbReference>
<evidence type="ECO:0000259" key="1">
    <source>
        <dbReference type="Pfam" id="PF01909"/>
    </source>
</evidence>
<dbReference type="Gene3D" id="3.30.460.10">
    <property type="entry name" value="Beta Polymerase, domain 2"/>
    <property type="match status" value="1"/>
</dbReference>
<feature type="domain" description="Polymerase nucleotidyl transferase" evidence="1">
    <location>
        <begin position="33"/>
        <end position="103"/>
    </location>
</feature>
<dbReference type="InterPro" id="IPR002934">
    <property type="entry name" value="Polymerase_NTP_transf_dom"/>
</dbReference>
<evidence type="ECO:0000313" key="2">
    <source>
        <dbReference type="EMBL" id="MFL0267909.1"/>
    </source>
</evidence>
<reference evidence="2 3" key="1">
    <citation type="submission" date="2024-11" db="EMBL/GenBank/DDBJ databases">
        <authorList>
            <person name="Heng Y.C."/>
            <person name="Lim A.C.H."/>
            <person name="Lee J.K.Y."/>
            <person name="Kittelmann S."/>
        </authorList>
    </citation>
    <scope>NUCLEOTIDE SEQUENCE [LARGE SCALE GENOMIC DNA]</scope>
    <source>
        <strain evidence="2 3">WILCCON 0202</strain>
    </source>
</reference>
<dbReference type="RefSeq" id="WP_406764495.1">
    <property type="nucleotide sequence ID" value="NZ_JBJHZY010000001.1"/>
</dbReference>
<dbReference type="SUPFAM" id="SSF81301">
    <property type="entry name" value="Nucleotidyltransferase"/>
    <property type="match status" value="1"/>
</dbReference>
<comment type="caution">
    <text evidence="2">The sequence shown here is derived from an EMBL/GenBank/DDBJ whole genome shotgun (WGS) entry which is preliminary data.</text>
</comment>
<sequence>MTSDQYVSSIISKYKVKDEIDALTQLFVIYPLEKIIRNWASTWLDEIKISGSRAKGTAINLSSDLDLFISLKSSNPFTLKQIYNSLYDAIIKEGISARKQNVSIGINYQGHNIDLVPASRHSGNTNYHSLYKSKADSWTQTNIDKHINLVKDSGRRDEIIALKIWRKLHGLDFPSIYLELTVLEALYYKNKNQLGFNFLTILEYLQNEFVEKRIVDPSNTNNVISDDLYKYEKQAIAAKAMESRSAKAWEEIIW</sequence>
<dbReference type="EMBL" id="JBJHZY010000001">
    <property type="protein sequence ID" value="MFL0267909.1"/>
    <property type="molecule type" value="Genomic_DNA"/>
</dbReference>
<accession>A0ABW8TQC9</accession>
<dbReference type="InterPro" id="IPR043519">
    <property type="entry name" value="NT_sf"/>
</dbReference>
<evidence type="ECO:0000313" key="3">
    <source>
        <dbReference type="Proteomes" id="UP001623661"/>
    </source>
</evidence>
<organism evidence="2 3">
    <name type="scientific">Candidatus Clostridium radicumherbarum</name>
    <dbReference type="NCBI Taxonomy" id="3381662"/>
    <lineage>
        <taxon>Bacteria</taxon>
        <taxon>Bacillati</taxon>
        <taxon>Bacillota</taxon>
        <taxon>Clostridia</taxon>
        <taxon>Eubacteriales</taxon>
        <taxon>Clostridiaceae</taxon>
        <taxon>Clostridium</taxon>
    </lineage>
</organism>
<dbReference type="Proteomes" id="UP001623661">
    <property type="component" value="Unassembled WGS sequence"/>
</dbReference>
<proteinExistence type="predicted"/>
<gene>
    <name evidence="2" type="ORF">ACJDUH_07320</name>
</gene>
<name>A0ABW8TQC9_9CLOT</name>